<proteinExistence type="predicted"/>
<evidence type="ECO:0000256" key="1">
    <source>
        <dbReference type="SAM" id="Phobius"/>
    </source>
</evidence>
<dbReference type="EMBL" id="JACSDY010000006">
    <property type="protein sequence ID" value="KAF7425910.1"/>
    <property type="molecule type" value="Genomic_DNA"/>
</dbReference>
<accession>A0A834P304</accession>
<comment type="caution">
    <text evidence="2">The sequence shown here is derived from an EMBL/GenBank/DDBJ whole genome shotgun (WGS) entry which is preliminary data.</text>
</comment>
<evidence type="ECO:0000313" key="2">
    <source>
        <dbReference type="EMBL" id="KAF7425910.1"/>
    </source>
</evidence>
<dbReference type="AlphaFoldDB" id="A0A834P304"/>
<gene>
    <name evidence="2" type="ORF">H0235_008348</name>
</gene>
<keyword evidence="1" id="KW-1133">Transmembrane helix</keyword>
<keyword evidence="1" id="KW-0472">Membrane</keyword>
<feature type="transmembrane region" description="Helical" evidence="1">
    <location>
        <begin position="107"/>
        <end position="127"/>
    </location>
</feature>
<reference evidence="2" key="1">
    <citation type="journal article" date="2020" name="G3 (Bethesda)">
        <title>High-Quality Assemblies for Three Invasive Social Wasps from the &lt;i&gt;Vespula&lt;/i&gt; Genus.</title>
        <authorList>
            <person name="Harrop T.W.R."/>
            <person name="Guhlin J."/>
            <person name="McLaughlin G.M."/>
            <person name="Permina E."/>
            <person name="Stockwell P."/>
            <person name="Gilligan J."/>
            <person name="Le Lec M.F."/>
            <person name="Gruber M.A.M."/>
            <person name="Quinn O."/>
            <person name="Lovegrove M."/>
            <person name="Duncan E.J."/>
            <person name="Remnant E.J."/>
            <person name="Van Eeckhoven J."/>
            <person name="Graham B."/>
            <person name="Knapp R.A."/>
            <person name="Langford K.W."/>
            <person name="Kronenberg Z."/>
            <person name="Press M.O."/>
            <person name="Eacker S.M."/>
            <person name="Wilson-Rankin E.E."/>
            <person name="Purcell J."/>
            <person name="Lester P.J."/>
            <person name="Dearden P.K."/>
        </authorList>
    </citation>
    <scope>NUCLEOTIDE SEQUENCE</scope>
    <source>
        <strain evidence="2">Volc-1</strain>
    </source>
</reference>
<sequence>MSHGVSKIVLSHREQEVNMESIWYPKDRKDMWFSTCVTHSAASDKVLDVHLAWQLFENVRCLGFEQQHLFRSRAVVEFELCRVCHRRRCCSSSTSSNSNSNGNATHVVLAVVVIAIAIAIAIAITAAV</sequence>
<organism evidence="2 3">
    <name type="scientific">Vespula pensylvanica</name>
    <name type="common">Western yellow jacket</name>
    <name type="synonym">Wasp</name>
    <dbReference type="NCBI Taxonomy" id="30213"/>
    <lineage>
        <taxon>Eukaryota</taxon>
        <taxon>Metazoa</taxon>
        <taxon>Ecdysozoa</taxon>
        <taxon>Arthropoda</taxon>
        <taxon>Hexapoda</taxon>
        <taxon>Insecta</taxon>
        <taxon>Pterygota</taxon>
        <taxon>Neoptera</taxon>
        <taxon>Endopterygota</taxon>
        <taxon>Hymenoptera</taxon>
        <taxon>Apocrita</taxon>
        <taxon>Aculeata</taxon>
        <taxon>Vespoidea</taxon>
        <taxon>Vespidae</taxon>
        <taxon>Vespinae</taxon>
        <taxon>Vespula</taxon>
    </lineage>
</organism>
<keyword evidence="1" id="KW-0812">Transmembrane</keyword>
<evidence type="ECO:0000313" key="3">
    <source>
        <dbReference type="Proteomes" id="UP000600918"/>
    </source>
</evidence>
<name>A0A834P304_VESPE</name>
<keyword evidence="3" id="KW-1185">Reference proteome</keyword>
<protein>
    <submittedName>
        <fullName evidence="2">Uncharacterized protein</fullName>
    </submittedName>
</protein>
<dbReference type="Proteomes" id="UP000600918">
    <property type="component" value="Unassembled WGS sequence"/>
</dbReference>